<proteinExistence type="predicted"/>
<dbReference type="InterPro" id="IPR021140">
    <property type="entry name" value="Inh/Omp19"/>
</dbReference>
<evidence type="ECO:0000313" key="4">
    <source>
        <dbReference type="EMBL" id="MFD2184862.1"/>
    </source>
</evidence>
<dbReference type="Pfam" id="PF02974">
    <property type="entry name" value="Inh"/>
    <property type="match status" value="2"/>
</dbReference>
<evidence type="ECO:0000313" key="5">
    <source>
        <dbReference type="Proteomes" id="UP001597314"/>
    </source>
</evidence>
<organism evidence="4 5">
    <name type="scientific">Rhodoplanes azumiensis</name>
    <dbReference type="NCBI Taxonomy" id="1897628"/>
    <lineage>
        <taxon>Bacteria</taxon>
        <taxon>Pseudomonadati</taxon>
        <taxon>Pseudomonadota</taxon>
        <taxon>Alphaproteobacteria</taxon>
        <taxon>Hyphomicrobiales</taxon>
        <taxon>Nitrobacteraceae</taxon>
        <taxon>Rhodoplanes</taxon>
    </lineage>
</organism>
<feature type="domain" description="Alkaline proteinase inhibitor/ Outer membrane lipoprotein Omp19" evidence="3">
    <location>
        <begin position="147"/>
        <end position="238"/>
    </location>
</feature>
<feature type="compositionally biased region" description="Pro residues" evidence="2">
    <location>
        <begin position="16"/>
        <end position="38"/>
    </location>
</feature>
<dbReference type="SUPFAM" id="SSF50882">
    <property type="entry name" value="beta-Barrel protease inhibitors"/>
    <property type="match status" value="2"/>
</dbReference>
<reference evidence="5" key="1">
    <citation type="journal article" date="2019" name="Int. J. Syst. Evol. Microbiol.">
        <title>The Global Catalogue of Microorganisms (GCM) 10K type strain sequencing project: providing services to taxonomists for standard genome sequencing and annotation.</title>
        <authorList>
            <consortium name="The Broad Institute Genomics Platform"/>
            <consortium name="The Broad Institute Genome Sequencing Center for Infectious Disease"/>
            <person name="Wu L."/>
            <person name="Ma J."/>
        </authorList>
    </citation>
    <scope>NUCLEOTIDE SEQUENCE [LARGE SCALE GENOMIC DNA]</scope>
    <source>
        <strain evidence="5">CGMCC 1.6774</strain>
    </source>
</reference>
<dbReference type="Proteomes" id="UP001597314">
    <property type="component" value="Unassembled WGS sequence"/>
</dbReference>
<evidence type="ECO:0000256" key="2">
    <source>
        <dbReference type="SAM" id="MobiDB-lite"/>
    </source>
</evidence>
<dbReference type="InterPro" id="IPR016085">
    <property type="entry name" value="Protease_inh_B-barrel_dom"/>
</dbReference>
<keyword evidence="4" id="KW-0646">Protease inhibitor</keyword>
<keyword evidence="1" id="KW-0732">Signal</keyword>
<gene>
    <name evidence="4" type="ORF">ACFSOX_22130</name>
</gene>
<dbReference type="RefSeq" id="WP_378479996.1">
    <property type="nucleotide sequence ID" value="NZ_JBHUIW010000037.1"/>
</dbReference>
<comment type="caution">
    <text evidence="4">The sequence shown here is derived from an EMBL/GenBank/DDBJ whole genome shotgun (WGS) entry which is preliminary data.</text>
</comment>
<sequence>MLVALVAAGPAAAQSPAPPPVSPRPVAPAAKPPAPPPSEAARTVAGTAWEFSNADRDRRCTVGFKTDAAGSLGMKIDFDKACAGVFPFLRDAAAWTLGENDFLRFVDVRGKPMLEFSEVEQGLWEAPKPGEGILFLQTVASVKPPAPSQAEMAGDWTLRRGGRVLCPVTLATTPAGEGFAVRLGPDCDAAVTRFAPSAWTMDRDELVLTGAGARTWRFEETEPKTWQRVPETRDPLLMVKR</sequence>
<dbReference type="EMBL" id="JBHUIW010000037">
    <property type="protein sequence ID" value="MFD2184862.1"/>
    <property type="molecule type" value="Genomic_DNA"/>
</dbReference>
<feature type="compositionally biased region" description="Low complexity" evidence="2">
    <location>
        <begin position="1"/>
        <end position="15"/>
    </location>
</feature>
<feature type="region of interest" description="Disordered" evidence="2">
    <location>
        <begin position="1"/>
        <end position="42"/>
    </location>
</feature>
<accession>A0ABW5AS98</accession>
<feature type="domain" description="Alkaline proteinase inhibitor/ Outer membrane lipoprotein Omp19" evidence="3">
    <location>
        <begin position="48"/>
        <end position="129"/>
    </location>
</feature>
<protein>
    <submittedName>
        <fullName evidence="4">Protease inhibitor Inh/omp19 family protein</fullName>
    </submittedName>
</protein>
<evidence type="ECO:0000256" key="1">
    <source>
        <dbReference type="ARBA" id="ARBA00022729"/>
    </source>
</evidence>
<keyword evidence="5" id="KW-1185">Reference proteome</keyword>
<dbReference type="Gene3D" id="2.40.128.10">
    <property type="match status" value="2"/>
</dbReference>
<name>A0ABW5AS98_9BRAD</name>
<dbReference type="GO" id="GO:0030414">
    <property type="term" value="F:peptidase inhibitor activity"/>
    <property type="evidence" value="ECO:0007669"/>
    <property type="project" value="UniProtKB-KW"/>
</dbReference>
<evidence type="ECO:0000259" key="3">
    <source>
        <dbReference type="Pfam" id="PF02974"/>
    </source>
</evidence>